<feature type="compositionally biased region" description="Polar residues" evidence="1">
    <location>
        <begin position="38"/>
        <end position="50"/>
    </location>
</feature>
<organism evidence="2 3">
    <name type="scientific">Caerostris extrusa</name>
    <name type="common">Bark spider</name>
    <name type="synonym">Caerostris bankana</name>
    <dbReference type="NCBI Taxonomy" id="172846"/>
    <lineage>
        <taxon>Eukaryota</taxon>
        <taxon>Metazoa</taxon>
        <taxon>Ecdysozoa</taxon>
        <taxon>Arthropoda</taxon>
        <taxon>Chelicerata</taxon>
        <taxon>Arachnida</taxon>
        <taxon>Araneae</taxon>
        <taxon>Araneomorphae</taxon>
        <taxon>Entelegynae</taxon>
        <taxon>Araneoidea</taxon>
        <taxon>Araneidae</taxon>
        <taxon>Caerostris</taxon>
    </lineage>
</organism>
<sequence>MKQRNHEKKKKSFTCRYFERASQNQSPTHHQENEDDLTSSCHGYTSSNPSDRVLRSETESLQNVRMFGGSPVT</sequence>
<evidence type="ECO:0000313" key="2">
    <source>
        <dbReference type="EMBL" id="GIY75550.1"/>
    </source>
</evidence>
<name>A0AAV4VYJ3_CAEEX</name>
<evidence type="ECO:0000313" key="3">
    <source>
        <dbReference type="Proteomes" id="UP001054945"/>
    </source>
</evidence>
<reference evidence="2 3" key="1">
    <citation type="submission" date="2021-06" db="EMBL/GenBank/DDBJ databases">
        <title>Caerostris extrusa draft genome.</title>
        <authorList>
            <person name="Kono N."/>
            <person name="Arakawa K."/>
        </authorList>
    </citation>
    <scope>NUCLEOTIDE SEQUENCE [LARGE SCALE GENOMIC DNA]</scope>
</reference>
<feature type="compositionally biased region" description="Basic residues" evidence="1">
    <location>
        <begin position="1"/>
        <end position="13"/>
    </location>
</feature>
<keyword evidence="3" id="KW-1185">Reference proteome</keyword>
<comment type="caution">
    <text evidence="2">The sequence shown here is derived from an EMBL/GenBank/DDBJ whole genome shotgun (WGS) entry which is preliminary data.</text>
</comment>
<protein>
    <submittedName>
        <fullName evidence="2">Uncharacterized protein</fullName>
    </submittedName>
</protein>
<dbReference type="AlphaFoldDB" id="A0AAV4VYJ3"/>
<accession>A0AAV4VYJ3</accession>
<evidence type="ECO:0000256" key="1">
    <source>
        <dbReference type="SAM" id="MobiDB-lite"/>
    </source>
</evidence>
<dbReference type="Proteomes" id="UP001054945">
    <property type="component" value="Unassembled WGS sequence"/>
</dbReference>
<feature type="region of interest" description="Disordered" evidence="1">
    <location>
        <begin position="1"/>
        <end position="73"/>
    </location>
</feature>
<gene>
    <name evidence="2" type="ORF">CEXT_480811</name>
</gene>
<dbReference type="EMBL" id="BPLR01015358">
    <property type="protein sequence ID" value="GIY75550.1"/>
    <property type="molecule type" value="Genomic_DNA"/>
</dbReference>
<proteinExistence type="predicted"/>